<dbReference type="Pfam" id="PF17921">
    <property type="entry name" value="Integrase_H2C2"/>
    <property type="match status" value="1"/>
</dbReference>
<dbReference type="InterPro" id="IPR041588">
    <property type="entry name" value="Integrase_H2C2"/>
</dbReference>
<dbReference type="Proteomes" id="UP000616885">
    <property type="component" value="Unassembled WGS sequence"/>
</dbReference>
<accession>A0A8H7K1Q3</accession>
<dbReference type="AlphaFoldDB" id="A0A8H7K1Q3"/>
<dbReference type="PANTHER" id="PTHR37984:SF5">
    <property type="entry name" value="PROTEIN NYNRIN-LIKE"/>
    <property type="match status" value="1"/>
</dbReference>
<protein>
    <recommendedName>
        <fullName evidence="1">Integrase zinc-binding domain-containing protein</fullName>
    </recommendedName>
</protein>
<name>A0A8H7K1Q3_BIOOC</name>
<sequence>MTNEEYRSLRKKVKLFFWEGNHLWRRVGPMQSRKVIGTETQQRKIIEAAHTYVGHKGRDATYGWIKEGYWWKNLYDSIAVHLRACEKCQIHDPQRPRELAVSTVPEGPMKKIHFDLQYMVASNGYEYLVEARCNLTSWVEVMPAKNKKAE</sequence>
<dbReference type="Gene3D" id="1.10.340.70">
    <property type="match status" value="1"/>
</dbReference>
<organism evidence="2 3">
    <name type="scientific">Bionectria ochroleuca</name>
    <name type="common">Gliocladium roseum</name>
    <dbReference type="NCBI Taxonomy" id="29856"/>
    <lineage>
        <taxon>Eukaryota</taxon>
        <taxon>Fungi</taxon>
        <taxon>Dikarya</taxon>
        <taxon>Ascomycota</taxon>
        <taxon>Pezizomycotina</taxon>
        <taxon>Sordariomycetes</taxon>
        <taxon>Hypocreomycetidae</taxon>
        <taxon>Hypocreales</taxon>
        <taxon>Bionectriaceae</taxon>
        <taxon>Clonostachys</taxon>
    </lineage>
</organism>
<comment type="caution">
    <text evidence="2">The sequence shown here is derived from an EMBL/GenBank/DDBJ whole genome shotgun (WGS) entry which is preliminary data.</text>
</comment>
<evidence type="ECO:0000313" key="3">
    <source>
        <dbReference type="Proteomes" id="UP000616885"/>
    </source>
</evidence>
<reference evidence="2" key="1">
    <citation type="submission" date="2020-10" db="EMBL/GenBank/DDBJ databases">
        <title>High-Quality Genome Resource of Clonostachys rosea strain S41 by Oxford Nanopore Long-Read Sequencing.</title>
        <authorList>
            <person name="Wang H."/>
        </authorList>
    </citation>
    <scope>NUCLEOTIDE SEQUENCE</scope>
    <source>
        <strain evidence="2">S41</strain>
    </source>
</reference>
<feature type="domain" description="Integrase zinc-binding" evidence="1">
    <location>
        <begin position="40"/>
        <end position="93"/>
    </location>
</feature>
<dbReference type="PANTHER" id="PTHR37984">
    <property type="entry name" value="PROTEIN CBG26694"/>
    <property type="match status" value="1"/>
</dbReference>
<gene>
    <name evidence="2" type="ORF">IM811_005641</name>
</gene>
<dbReference type="EMBL" id="JADCTT010000015">
    <property type="protein sequence ID" value="KAF9744061.1"/>
    <property type="molecule type" value="Genomic_DNA"/>
</dbReference>
<dbReference type="InterPro" id="IPR050951">
    <property type="entry name" value="Retrovirus_Pol_polyprotein"/>
</dbReference>
<evidence type="ECO:0000313" key="2">
    <source>
        <dbReference type="EMBL" id="KAF9744061.1"/>
    </source>
</evidence>
<evidence type="ECO:0000259" key="1">
    <source>
        <dbReference type="Pfam" id="PF17921"/>
    </source>
</evidence>
<proteinExistence type="predicted"/>